<feature type="signal peptide" evidence="1">
    <location>
        <begin position="1"/>
        <end position="25"/>
    </location>
</feature>
<dbReference type="InterPro" id="IPR012674">
    <property type="entry name" value="Calycin"/>
</dbReference>
<evidence type="ECO:0000313" key="4">
    <source>
        <dbReference type="Proteomes" id="UP000654075"/>
    </source>
</evidence>
<name>A0A813GWI3_POLGL</name>
<dbReference type="EMBL" id="CAJNNV010029625">
    <property type="protein sequence ID" value="CAE8629290.1"/>
    <property type="molecule type" value="Genomic_DNA"/>
</dbReference>
<keyword evidence="1" id="KW-0732">Signal</keyword>
<evidence type="ECO:0000313" key="3">
    <source>
        <dbReference type="EMBL" id="CAE8701109.1"/>
    </source>
</evidence>
<protein>
    <recommendedName>
        <fullName evidence="5">Lipocalin/cytosolic fatty-acid binding domain-containing protein</fullName>
    </recommendedName>
</protein>
<gene>
    <name evidence="2" type="ORF">PGLA1383_LOCUS45815</name>
    <name evidence="3" type="ORF">PGLA2088_LOCUS31899</name>
</gene>
<dbReference type="OrthoDB" id="196055at2759"/>
<dbReference type="AlphaFoldDB" id="A0A813GWI3"/>
<proteinExistence type="predicted"/>
<dbReference type="Gene3D" id="2.40.128.20">
    <property type="match status" value="1"/>
</dbReference>
<feature type="chain" id="PRO_5036222018" description="Lipocalin/cytosolic fatty-acid binding domain-containing protein" evidence="1">
    <location>
        <begin position="26"/>
        <end position="219"/>
    </location>
</feature>
<evidence type="ECO:0008006" key="5">
    <source>
        <dbReference type="Google" id="ProtNLM"/>
    </source>
</evidence>
<dbReference type="Proteomes" id="UP000626109">
    <property type="component" value="Unassembled WGS sequence"/>
</dbReference>
<evidence type="ECO:0000313" key="2">
    <source>
        <dbReference type="EMBL" id="CAE8629290.1"/>
    </source>
</evidence>
<accession>A0A813GWI3</accession>
<organism evidence="2 4">
    <name type="scientific">Polarella glacialis</name>
    <name type="common">Dinoflagellate</name>
    <dbReference type="NCBI Taxonomy" id="89957"/>
    <lineage>
        <taxon>Eukaryota</taxon>
        <taxon>Sar</taxon>
        <taxon>Alveolata</taxon>
        <taxon>Dinophyceae</taxon>
        <taxon>Suessiales</taxon>
        <taxon>Suessiaceae</taxon>
        <taxon>Polarella</taxon>
    </lineage>
</organism>
<dbReference type="SUPFAM" id="SSF50814">
    <property type="entry name" value="Lipocalins"/>
    <property type="match status" value="1"/>
</dbReference>
<dbReference type="Proteomes" id="UP000654075">
    <property type="component" value="Unassembled WGS sequence"/>
</dbReference>
<reference evidence="2" key="1">
    <citation type="submission" date="2021-02" db="EMBL/GenBank/DDBJ databases">
        <authorList>
            <person name="Dougan E. K."/>
            <person name="Rhodes N."/>
            <person name="Thang M."/>
            <person name="Chan C."/>
        </authorList>
    </citation>
    <scope>NUCLEOTIDE SEQUENCE</scope>
</reference>
<dbReference type="EMBL" id="CAJNNW010029680">
    <property type="protein sequence ID" value="CAE8701109.1"/>
    <property type="molecule type" value="Genomic_DNA"/>
</dbReference>
<keyword evidence="4" id="KW-1185">Reference proteome</keyword>
<evidence type="ECO:0000256" key="1">
    <source>
        <dbReference type="SAM" id="SignalP"/>
    </source>
</evidence>
<sequence length="219" mass="23555">MAATPFVLGLVVVTLSLQLATLASSANCSYDGVAALRSDAVQASFNPQWMDGLWYEHSYEDVAQAGASCQTLTSLYNNSTGQIVSQFTVKYGQTPFTIVEKYDTVEGQPKGVYRKSVDAPFGIPGGHLIGLKTAVIDAKQGTSTLQYESLILYSCVAFVQELVFFSRRPTIDESELADMIKFAASQGVDVAADSLQRVNHTGCDSHTVSEPLVLSPLLV</sequence>
<comment type="caution">
    <text evidence="2">The sequence shown here is derived from an EMBL/GenBank/DDBJ whole genome shotgun (WGS) entry which is preliminary data.</text>
</comment>